<feature type="transmembrane region" description="Helical" evidence="3">
    <location>
        <begin position="508"/>
        <end position="526"/>
    </location>
</feature>
<accession>A0A9P6WLZ6</accession>
<keyword evidence="1" id="KW-0479">Metal-binding</keyword>
<dbReference type="PANTHER" id="PTHR22765">
    <property type="entry name" value="RING FINGER AND PROTEASE ASSOCIATED DOMAIN-CONTAINING"/>
    <property type="match status" value="1"/>
</dbReference>
<dbReference type="SUPFAM" id="SSF57850">
    <property type="entry name" value="RING/U-box"/>
    <property type="match status" value="1"/>
</dbReference>
<name>A0A9P6WLZ6_9ASCO</name>
<dbReference type="Pfam" id="PF13639">
    <property type="entry name" value="zf-RING_2"/>
    <property type="match status" value="1"/>
</dbReference>
<dbReference type="InterPro" id="IPR013083">
    <property type="entry name" value="Znf_RING/FYVE/PHD"/>
</dbReference>
<feature type="domain" description="RING-type" evidence="4">
    <location>
        <begin position="257"/>
        <end position="299"/>
    </location>
</feature>
<dbReference type="Proteomes" id="UP000697127">
    <property type="component" value="Unassembled WGS sequence"/>
</dbReference>
<dbReference type="GO" id="GO:0008270">
    <property type="term" value="F:zinc ion binding"/>
    <property type="evidence" value="ECO:0007669"/>
    <property type="project" value="UniProtKB-KW"/>
</dbReference>
<feature type="transmembrane region" description="Helical" evidence="3">
    <location>
        <begin position="372"/>
        <end position="396"/>
    </location>
</feature>
<evidence type="ECO:0000313" key="6">
    <source>
        <dbReference type="Proteomes" id="UP000697127"/>
    </source>
</evidence>
<dbReference type="GO" id="GO:0005737">
    <property type="term" value="C:cytoplasm"/>
    <property type="evidence" value="ECO:0007669"/>
    <property type="project" value="TreeGrafter"/>
</dbReference>
<dbReference type="GO" id="GO:0006511">
    <property type="term" value="P:ubiquitin-dependent protein catabolic process"/>
    <property type="evidence" value="ECO:0007669"/>
    <property type="project" value="TreeGrafter"/>
</dbReference>
<keyword evidence="3" id="KW-1133">Transmembrane helix</keyword>
<gene>
    <name evidence="5" type="ORF">C6P40_005115</name>
</gene>
<dbReference type="GO" id="GO:0061630">
    <property type="term" value="F:ubiquitin protein ligase activity"/>
    <property type="evidence" value="ECO:0007669"/>
    <property type="project" value="TreeGrafter"/>
</dbReference>
<sequence>MSEDPSAFGNRGTTAIFAIIVSFAVVVLIILAFFSYKYTLRAMYGVYDPIFKSNTRYSYMFETDMPARIIQPYVFYNGIHYFMFGNNNNNINNNLSRFRNRQRIKKIELLSQDQLNEMFPLKSYLNWLNGGKDEIIKNLTNGKLGYKEQFENANEEESAQVDENIITNSSNDVELQLIKSTNKDNFIIDNIKNNNKSVIEVGSIPGEETDITDMLPGSKVEYIVTSDSNPSNINNNNNSNNTNENINTEKHFTSGICTICLDTFEDDDSVRGLICGHVFHQICIDPWLTTRSASCPICKKDLYIEIPVSTVEGEQQDTENPDNNSNNNVNQTEENSNDSRLNFNMNEIIHLPVGEPGDTELDDLFNIQENNIFSFFIILIITRLQAQILLTALIYLRNNNYSLNSSINEINNNSNNSNNSNSTIELNFQPHEQLNALFYSDQITSRFDQKNATDSFNTPPIPDINNLNPYIKKIVENIPRPFNSSDLIDLDYEAWKETKRMRRGPKRLYYFAIGITKLQIYYYNVIKIYNMRRRERLHL</sequence>
<dbReference type="SMART" id="SM00184">
    <property type="entry name" value="RING"/>
    <property type="match status" value="1"/>
</dbReference>
<dbReference type="InterPro" id="IPR051826">
    <property type="entry name" value="E3_ubiquitin-ligase_domain"/>
</dbReference>
<evidence type="ECO:0000313" key="5">
    <source>
        <dbReference type="EMBL" id="KAG0689381.1"/>
    </source>
</evidence>
<protein>
    <recommendedName>
        <fullName evidence="4">RING-type domain-containing protein</fullName>
    </recommendedName>
</protein>
<evidence type="ECO:0000259" key="4">
    <source>
        <dbReference type="PROSITE" id="PS50089"/>
    </source>
</evidence>
<dbReference type="Gene3D" id="3.30.40.10">
    <property type="entry name" value="Zinc/RING finger domain, C3HC4 (zinc finger)"/>
    <property type="match status" value="1"/>
</dbReference>
<dbReference type="InterPro" id="IPR001841">
    <property type="entry name" value="Znf_RING"/>
</dbReference>
<feature type="region of interest" description="Disordered" evidence="2">
    <location>
        <begin position="312"/>
        <end position="337"/>
    </location>
</feature>
<keyword evidence="3" id="KW-0812">Transmembrane</keyword>
<keyword evidence="6" id="KW-1185">Reference proteome</keyword>
<dbReference type="CDD" id="cd16473">
    <property type="entry name" value="RING-H2_RNF103"/>
    <property type="match status" value="1"/>
</dbReference>
<keyword evidence="3" id="KW-0472">Membrane</keyword>
<reference evidence="5" key="1">
    <citation type="submission" date="2020-11" db="EMBL/GenBank/DDBJ databases">
        <title>Kefir isolates.</title>
        <authorList>
            <person name="Marcisauskas S."/>
            <person name="Kim Y."/>
            <person name="Blasche S."/>
        </authorList>
    </citation>
    <scope>NUCLEOTIDE SEQUENCE</scope>
    <source>
        <strain evidence="5">Olga-1</strain>
    </source>
</reference>
<evidence type="ECO:0000256" key="1">
    <source>
        <dbReference type="PROSITE-ProRule" id="PRU00175"/>
    </source>
</evidence>
<evidence type="ECO:0000256" key="3">
    <source>
        <dbReference type="SAM" id="Phobius"/>
    </source>
</evidence>
<feature type="compositionally biased region" description="Low complexity" evidence="2">
    <location>
        <begin position="321"/>
        <end position="334"/>
    </location>
</feature>
<dbReference type="EMBL" id="PUHW01000083">
    <property type="protein sequence ID" value="KAG0689381.1"/>
    <property type="molecule type" value="Genomic_DNA"/>
</dbReference>
<proteinExistence type="predicted"/>
<keyword evidence="1" id="KW-0862">Zinc</keyword>
<dbReference type="PROSITE" id="PS50089">
    <property type="entry name" value="ZF_RING_2"/>
    <property type="match status" value="1"/>
</dbReference>
<feature type="transmembrane region" description="Helical" evidence="3">
    <location>
        <begin position="12"/>
        <end position="34"/>
    </location>
</feature>
<comment type="caution">
    <text evidence="5">The sequence shown here is derived from an EMBL/GenBank/DDBJ whole genome shotgun (WGS) entry which is preliminary data.</text>
</comment>
<evidence type="ECO:0000256" key="2">
    <source>
        <dbReference type="SAM" id="MobiDB-lite"/>
    </source>
</evidence>
<organism evidence="5 6">
    <name type="scientific">Pichia californica</name>
    <dbReference type="NCBI Taxonomy" id="460514"/>
    <lineage>
        <taxon>Eukaryota</taxon>
        <taxon>Fungi</taxon>
        <taxon>Dikarya</taxon>
        <taxon>Ascomycota</taxon>
        <taxon>Saccharomycotina</taxon>
        <taxon>Pichiomycetes</taxon>
        <taxon>Pichiales</taxon>
        <taxon>Pichiaceae</taxon>
        <taxon>Pichia</taxon>
    </lineage>
</organism>
<dbReference type="AlphaFoldDB" id="A0A9P6WLZ6"/>
<dbReference type="PANTHER" id="PTHR22765:SF416">
    <property type="entry name" value="E3 UBIQUITIN-PROTEIN LIGASE GODZILLA"/>
    <property type="match status" value="1"/>
</dbReference>
<keyword evidence="1" id="KW-0863">Zinc-finger</keyword>